<evidence type="ECO:0000313" key="11">
    <source>
        <dbReference type="EMBL" id="KAL3764682.1"/>
    </source>
</evidence>
<proteinExistence type="inferred from homology"/>
<dbReference type="SUPFAM" id="SSF54001">
    <property type="entry name" value="Cysteine proteinases"/>
    <property type="match status" value="2"/>
</dbReference>
<dbReference type="Pfam" id="PF00443">
    <property type="entry name" value="UCH"/>
    <property type="match status" value="2"/>
</dbReference>
<accession>A0ABD3MM12</accession>
<evidence type="ECO:0000256" key="9">
    <source>
        <dbReference type="SAM" id="MobiDB-lite"/>
    </source>
</evidence>
<feature type="compositionally biased region" description="Low complexity" evidence="9">
    <location>
        <begin position="31"/>
        <end position="43"/>
    </location>
</feature>
<feature type="region of interest" description="Disordered" evidence="9">
    <location>
        <begin position="231"/>
        <end position="268"/>
    </location>
</feature>
<feature type="region of interest" description="Disordered" evidence="9">
    <location>
        <begin position="500"/>
        <end position="549"/>
    </location>
</feature>
<name>A0ABD3MM12_9STRA</name>
<gene>
    <name evidence="11" type="ORF">ACHAWU_001512</name>
</gene>
<evidence type="ECO:0000256" key="4">
    <source>
        <dbReference type="ARBA" id="ARBA00022670"/>
    </source>
</evidence>
<dbReference type="EC" id="3.4.19.12" evidence="3"/>
<dbReference type="InterPro" id="IPR001394">
    <property type="entry name" value="Peptidase_C19_UCH"/>
</dbReference>
<feature type="region of interest" description="Disordered" evidence="9">
    <location>
        <begin position="399"/>
        <end position="438"/>
    </location>
</feature>
<keyword evidence="4" id="KW-0645">Protease</keyword>
<feature type="compositionally biased region" description="Low complexity" evidence="9">
    <location>
        <begin position="425"/>
        <end position="437"/>
    </location>
</feature>
<feature type="region of interest" description="Disordered" evidence="9">
    <location>
        <begin position="316"/>
        <end position="348"/>
    </location>
</feature>
<feature type="compositionally biased region" description="Gly residues" evidence="9">
    <location>
        <begin position="500"/>
        <end position="518"/>
    </location>
</feature>
<feature type="compositionally biased region" description="Pro residues" evidence="9">
    <location>
        <begin position="1"/>
        <end position="18"/>
    </location>
</feature>
<keyword evidence="8" id="KW-0175">Coiled coil</keyword>
<dbReference type="InterPro" id="IPR028889">
    <property type="entry name" value="USP"/>
</dbReference>
<keyword evidence="7" id="KW-0788">Thiol protease</keyword>
<evidence type="ECO:0000256" key="6">
    <source>
        <dbReference type="ARBA" id="ARBA00022801"/>
    </source>
</evidence>
<feature type="region of interest" description="Disordered" evidence="9">
    <location>
        <begin position="907"/>
        <end position="926"/>
    </location>
</feature>
<protein>
    <recommendedName>
        <fullName evidence="3">ubiquitinyl hydrolase 1</fullName>
        <ecNumber evidence="3">3.4.19.12</ecNumber>
    </recommendedName>
</protein>
<dbReference type="PROSITE" id="PS00972">
    <property type="entry name" value="USP_1"/>
    <property type="match status" value="1"/>
</dbReference>
<dbReference type="PANTHER" id="PTHR24006:SF758">
    <property type="entry name" value="UBIQUITIN CARBOXYL-TERMINAL HYDROLASE 36"/>
    <property type="match status" value="1"/>
</dbReference>
<organism evidence="11 12">
    <name type="scientific">Discostella pseudostelligera</name>
    <dbReference type="NCBI Taxonomy" id="259834"/>
    <lineage>
        <taxon>Eukaryota</taxon>
        <taxon>Sar</taxon>
        <taxon>Stramenopiles</taxon>
        <taxon>Ochrophyta</taxon>
        <taxon>Bacillariophyta</taxon>
        <taxon>Coscinodiscophyceae</taxon>
        <taxon>Thalassiosirophycidae</taxon>
        <taxon>Stephanodiscales</taxon>
        <taxon>Stephanodiscaceae</taxon>
        <taxon>Discostella</taxon>
    </lineage>
</organism>
<evidence type="ECO:0000313" key="12">
    <source>
        <dbReference type="Proteomes" id="UP001530293"/>
    </source>
</evidence>
<comment type="catalytic activity">
    <reaction evidence="1">
        <text>Thiol-dependent hydrolysis of ester, thioester, amide, peptide and isopeptide bonds formed by the C-terminal Gly of ubiquitin (a 76-residue protein attached to proteins as an intracellular targeting signal).</text>
        <dbReference type="EC" id="3.4.19.12"/>
    </reaction>
</comment>
<feature type="compositionally biased region" description="Gly residues" evidence="9">
    <location>
        <begin position="411"/>
        <end position="424"/>
    </location>
</feature>
<feature type="compositionally biased region" description="Polar residues" evidence="9">
    <location>
        <begin position="728"/>
        <end position="740"/>
    </location>
</feature>
<comment type="similarity">
    <text evidence="2">Belongs to the peptidase C19 family.</text>
</comment>
<dbReference type="Proteomes" id="UP001530293">
    <property type="component" value="Unassembled WGS sequence"/>
</dbReference>
<feature type="compositionally biased region" description="Acidic residues" evidence="9">
    <location>
        <begin position="235"/>
        <end position="249"/>
    </location>
</feature>
<evidence type="ECO:0000256" key="8">
    <source>
        <dbReference type="SAM" id="Coils"/>
    </source>
</evidence>
<dbReference type="PANTHER" id="PTHR24006">
    <property type="entry name" value="UBIQUITIN CARBOXYL-TERMINAL HYDROLASE"/>
    <property type="match status" value="1"/>
</dbReference>
<dbReference type="AlphaFoldDB" id="A0ABD3MM12"/>
<feature type="compositionally biased region" description="Basic and acidic residues" evidence="9">
    <location>
        <begin position="331"/>
        <end position="341"/>
    </location>
</feature>
<feature type="region of interest" description="Disordered" evidence="9">
    <location>
        <begin position="704"/>
        <end position="749"/>
    </location>
</feature>
<dbReference type="PROSITE" id="PS50235">
    <property type="entry name" value="USP_3"/>
    <property type="match status" value="1"/>
</dbReference>
<dbReference type="InterPro" id="IPR050164">
    <property type="entry name" value="Peptidase_C19"/>
</dbReference>
<keyword evidence="5" id="KW-0833">Ubl conjugation pathway</keyword>
<dbReference type="EMBL" id="JALLBG020000102">
    <property type="protein sequence ID" value="KAL3764682.1"/>
    <property type="molecule type" value="Genomic_DNA"/>
</dbReference>
<dbReference type="GO" id="GO:0006508">
    <property type="term" value="P:proteolysis"/>
    <property type="evidence" value="ECO:0007669"/>
    <property type="project" value="UniProtKB-KW"/>
</dbReference>
<reference evidence="11 12" key="1">
    <citation type="submission" date="2024-10" db="EMBL/GenBank/DDBJ databases">
        <title>Updated reference genomes for cyclostephanoid diatoms.</title>
        <authorList>
            <person name="Roberts W.R."/>
            <person name="Alverson A.J."/>
        </authorList>
    </citation>
    <scope>NUCLEOTIDE SEQUENCE [LARGE SCALE GENOMIC DNA]</scope>
    <source>
        <strain evidence="11 12">AJA232-27</strain>
    </source>
</reference>
<evidence type="ECO:0000256" key="5">
    <source>
        <dbReference type="ARBA" id="ARBA00022786"/>
    </source>
</evidence>
<feature type="coiled-coil region" evidence="8">
    <location>
        <begin position="655"/>
        <end position="693"/>
    </location>
</feature>
<feature type="compositionally biased region" description="Low complexity" evidence="9">
    <location>
        <begin position="399"/>
        <end position="410"/>
    </location>
</feature>
<comment type="caution">
    <text evidence="11">The sequence shown here is derived from an EMBL/GenBank/DDBJ whole genome shotgun (WGS) entry which is preliminary data.</text>
</comment>
<dbReference type="InterPro" id="IPR018200">
    <property type="entry name" value="USP_CS"/>
</dbReference>
<evidence type="ECO:0000256" key="7">
    <source>
        <dbReference type="ARBA" id="ARBA00022807"/>
    </source>
</evidence>
<evidence type="ECO:0000259" key="10">
    <source>
        <dbReference type="PROSITE" id="PS50235"/>
    </source>
</evidence>
<feature type="compositionally biased region" description="Basic and acidic residues" evidence="9">
    <location>
        <begin position="705"/>
        <end position="716"/>
    </location>
</feature>
<dbReference type="InterPro" id="IPR038765">
    <property type="entry name" value="Papain-like_cys_pep_sf"/>
</dbReference>
<feature type="region of interest" description="Disordered" evidence="9">
    <location>
        <begin position="1"/>
        <end position="79"/>
    </location>
</feature>
<feature type="compositionally biased region" description="Basic and acidic residues" evidence="9">
    <location>
        <begin position="138"/>
        <end position="148"/>
    </location>
</feature>
<keyword evidence="6" id="KW-0378">Hydrolase</keyword>
<feature type="region of interest" description="Disordered" evidence="9">
    <location>
        <begin position="132"/>
        <end position="207"/>
    </location>
</feature>
<evidence type="ECO:0000256" key="2">
    <source>
        <dbReference type="ARBA" id="ARBA00009085"/>
    </source>
</evidence>
<keyword evidence="12" id="KW-1185">Reference proteome</keyword>
<feature type="domain" description="USP" evidence="10">
    <location>
        <begin position="84"/>
        <end position="650"/>
    </location>
</feature>
<evidence type="ECO:0000256" key="1">
    <source>
        <dbReference type="ARBA" id="ARBA00000707"/>
    </source>
</evidence>
<dbReference type="Gene3D" id="3.90.70.10">
    <property type="entry name" value="Cysteine proteinases"/>
    <property type="match status" value="1"/>
</dbReference>
<evidence type="ECO:0000256" key="3">
    <source>
        <dbReference type="ARBA" id="ARBA00012759"/>
    </source>
</evidence>
<feature type="compositionally biased region" description="Polar residues" evidence="9">
    <location>
        <begin position="916"/>
        <end position="926"/>
    </location>
</feature>
<sequence>MPPYRQPTPSPPPPPPPRTTTSSSVVVESLASTAAMIMASTSSEQGTKDPKPSGSNGNGITDNGGGFEIPANFIPPPPPREVATGVANLGNTCYMNAALQALAHAPELCHALDAECHLRKCPVALRNERRRRRNIRNRNNELDGDVAHKSNTTTKDSKSSSTHHRRSNSSSSNGSAGSGGSSSNKKRSKKQSGDASANGGGGGGSSLETMPDYEYCTLCEVERLLGRVHSRPEEEILGDDEDDEQEENVDNASATPLPMSSSGGPSPDAPFVPEAFVSGFMSKVAPWFRRGVQEDSHEFLRLLIDAMQTSCKAARAETSSGNNNNISVNIDNDHNADDNRTRGTVTSNDDNEYPFRLFRGTVESRVKCSACQTTSCKIDPIEDIGLDILPMKHDDVVTSSSTSNLYSSSSRGGGGGGIGGGGGSSSMSLSRSTSPTSNLPLADVTQALERFISSEHLDSGYKCEKCGKLGKATKTSKLASIPPILTLHLKRFRYGSGGGIGGGGGGSKRGGGGGGGTAPGFYNENNSSGSTRSSRSARGGGGGNISQVDFDNIGPSGSAKIEGHVGFGPVLDMKPYLTPQLQQTVFQKAICRLFAVVVHSGKNSHSGHYVSYVHNVTKKEWWMMDDAKVVRSSWEEVRNAEAYMLFYRVTSHPVAMQLKSIADKKEEQARRIMEEIRRRERMARAAADEAEKAKVAAANAALQHDLAEKNSSDSKVPDVMPSSDNEDNSGSVDADSSPTSLPLLGKRQHPELASGEEWARVVTTLSPEYQPLFARIQEFIAENVTFSPEFFHFITEEYHRMSSKLSIGRRVKNNKRIRTLLGKGPRGVYPPEDVVGGAIDIQGGILDLFHQISIMYKANNKGAGGNESIFLPKIEKRAETTTPMFADTLEEEVEEQQPQTVLPATVPASPELIIPSDNTESYDGAL</sequence>
<dbReference type="GO" id="GO:0004843">
    <property type="term" value="F:cysteine-type deubiquitinase activity"/>
    <property type="evidence" value="ECO:0007669"/>
    <property type="project" value="UniProtKB-EC"/>
</dbReference>
<feature type="compositionally biased region" description="Low complexity" evidence="9">
    <location>
        <begin position="256"/>
        <end position="266"/>
    </location>
</feature>
<feature type="compositionally biased region" description="Low complexity" evidence="9">
    <location>
        <begin position="527"/>
        <end position="537"/>
    </location>
</feature>